<dbReference type="PROSITE" id="PS51554">
    <property type="entry name" value="PFL"/>
    <property type="match status" value="1"/>
</dbReference>
<reference evidence="2" key="1">
    <citation type="journal article" date="2020" name="mSystems">
        <title>Genome- and Community-Level Interaction Insights into Carbon Utilization and Element Cycling Functions of Hydrothermarchaeota in Hydrothermal Sediment.</title>
        <authorList>
            <person name="Zhou Z."/>
            <person name="Liu Y."/>
            <person name="Xu W."/>
            <person name="Pan J."/>
            <person name="Luo Z.H."/>
            <person name="Li M."/>
        </authorList>
    </citation>
    <scope>NUCLEOTIDE SEQUENCE [LARGE SCALE GENOMIC DNA]</scope>
    <source>
        <strain evidence="2">SpSt-783</strain>
    </source>
</reference>
<gene>
    <name evidence="2" type="ORF">ENV70_06645</name>
</gene>
<comment type="caution">
    <text evidence="2">The sequence shown here is derived from an EMBL/GenBank/DDBJ whole genome shotgun (WGS) entry which is preliminary data.</text>
</comment>
<dbReference type="GO" id="GO:0003824">
    <property type="term" value="F:catalytic activity"/>
    <property type="evidence" value="ECO:0007669"/>
    <property type="project" value="InterPro"/>
</dbReference>
<accession>A0A7C6AHH8</accession>
<dbReference type="InterPro" id="IPR004184">
    <property type="entry name" value="PFL_dom"/>
</dbReference>
<protein>
    <recommendedName>
        <fullName evidence="1">PFL domain-containing protein</fullName>
    </recommendedName>
</protein>
<evidence type="ECO:0000313" key="2">
    <source>
        <dbReference type="EMBL" id="HHS63270.1"/>
    </source>
</evidence>
<dbReference type="AlphaFoldDB" id="A0A7C6AHH8"/>
<sequence>MKEEKINESLLASMDEAAQKAKEEFDQMPEDVKKLISQWMRKWYLKAGYRRLGRIAVAYAKALEKG</sequence>
<organism evidence="2">
    <name type="scientific">candidate division WOR-3 bacterium</name>
    <dbReference type="NCBI Taxonomy" id="2052148"/>
    <lineage>
        <taxon>Bacteria</taxon>
        <taxon>Bacteria division WOR-3</taxon>
    </lineage>
</organism>
<dbReference type="EMBL" id="DTHJ01000135">
    <property type="protein sequence ID" value="HHS63270.1"/>
    <property type="molecule type" value="Genomic_DNA"/>
</dbReference>
<proteinExistence type="predicted"/>
<name>A0A7C6AHH8_UNCW3</name>
<feature type="domain" description="PFL" evidence="1">
    <location>
        <begin position="1"/>
        <end position="66"/>
    </location>
</feature>
<evidence type="ECO:0000259" key="1">
    <source>
        <dbReference type="PROSITE" id="PS51554"/>
    </source>
</evidence>